<dbReference type="EMBL" id="SZYD01000016">
    <property type="protein sequence ID" value="KAD3337024.1"/>
    <property type="molecule type" value="Genomic_DNA"/>
</dbReference>
<dbReference type="AlphaFoldDB" id="A0A5N6M8S4"/>
<evidence type="ECO:0008006" key="4">
    <source>
        <dbReference type="Google" id="ProtNLM"/>
    </source>
</evidence>
<dbReference type="Proteomes" id="UP000326396">
    <property type="component" value="Linkage Group LG6"/>
</dbReference>
<gene>
    <name evidence="2" type="ORF">E3N88_32544</name>
</gene>
<name>A0A5N6M8S4_9ASTR</name>
<protein>
    <recommendedName>
        <fullName evidence="4">Ubiquitin-like protease family profile domain-containing protein</fullName>
    </recommendedName>
</protein>
<evidence type="ECO:0000313" key="2">
    <source>
        <dbReference type="EMBL" id="KAD3337024.1"/>
    </source>
</evidence>
<feature type="region of interest" description="Disordered" evidence="1">
    <location>
        <begin position="1"/>
        <end position="82"/>
    </location>
</feature>
<dbReference type="InterPro" id="IPR038765">
    <property type="entry name" value="Papain-like_cys_pep_sf"/>
</dbReference>
<feature type="compositionally biased region" description="Polar residues" evidence="1">
    <location>
        <begin position="59"/>
        <end position="71"/>
    </location>
</feature>
<evidence type="ECO:0000313" key="3">
    <source>
        <dbReference type="Proteomes" id="UP000326396"/>
    </source>
</evidence>
<dbReference type="OrthoDB" id="696486at2759"/>
<accession>A0A5N6M8S4</accession>
<organism evidence="2 3">
    <name type="scientific">Mikania micrantha</name>
    <name type="common">bitter vine</name>
    <dbReference type="NCBI Taxonomy" id="192012"/>
    <lineage>
        <taxon>Eukaryota</taxon>
        <taxon>Viridiplantae</taxon>
        <taxon>Streptophyta</taxon>
        <taxon>Embryophyta</taxon>
        <taxon>Tracheophyta</taxon>
        <taxon>Spermatophyta</taxon>
        <taxon>Magnoliopsida</taxon>
        <taxon>eudicotyledons</taxon>
        <taxon>Gunneridae</taxon>
        <taxon>Pentapetalae</taxon>
        <taxon>asterids</taxon>
        <taxon>campanulids</taxon>
        <taxon>Asterales</taxon>
        <taxon>Asteraceae</taxon>
        <taxon>Asteroideae</taxon>
        <taxon>Heliantheae alliance</taxon>
        <taxon>Eupatorieae</taxon>
        <taxon>Mikania</taxon>
    </lineage>
</organism>
<reference evidence="2 3" key="1">
    <citation type="submission" date="2019-05" db="EMBL/GenBank/DDBJ databases">
        <title>Mikania micrantha, genome provides insights into the molecular mechanism of rapid growth.</title>
        <authorList>
            <person name="Liu B."/>
        </authorList>
    </citation>
    <scope>NUCLEOTIDE SEQUENCE [LARGE SCALE GENOMIC DNA]</scope>
    <source>
        <strain evidence="2">NLD-2019</strain>
        <tissue evidence="2">Leaf</tissue>
    </source>
</reference>
<proteinExistence type="predicted"/>
<feature type="region of interest" description="Disordered" evidence="1">
    <location>
        <begin position="477"/>
        <end position="501"/>
    </location>
</feature>
<keyword evidence="3" id="KW-1185">Reference proteome</keyword>
<dbReference type="Gene3D" id="3.40.395.10">
    <property type="entry name" value="Adenoviral Proteinase, Chain A"/>
    <property type="match status" value="1"/>
</dbReference>
<evidence type="ECO:0000256" key="1">
    <source>
        <dbReference type="SAM" id="MobiDB-lite"/>
    </source>
</evidence>
<dbReference type="SUPFAM" id="SSF54001">
    <property type="entry name" value="Cysteine proteinases"/>
    <property type="match status" value="1"/>
</dbReference>
<sequence>MSSRRKSGRITNKTLGKFTNAADDPINLDTVEKSNKKDLKRKKKGIGGNGGRYQYQRRSSCQKGNKLQLTDTESEEVEPRVKKGKKLKQRLILATRSKKQKDRMKTMSCVVVKMAEIEVSLEKEKVDLVKKRKKGKEKVYDTDSKGDAGRLGVTQKGNKHVWFMRAVLAHFVVDRLKPKRMEIVCKGRSLKITPGLIHKLWGIPNGGIQVESIVPSETYDASVSEWRAQFEGRLLATRTLVERTESTEDEDAFNFRMNFIMLFMIVLVEFHKNGRAREGILRGKVNQELWEIIEETIQHVRDSPKVDIETVKQLLVQWEETKNKIELHLGLLEKKTVWLQPSIQNEEVYDTVDGVLRDLEGVVDLNINDPVQNFILEQGMETREKIVGQDCINEENLFNGPNWSLGISQNDVEQTVKEGVVDLNINDPVQNFILEQGMETREKIVGQDCINEENLFNGPNWSLGISQNDVEQTVKGPGVTKDMDDGKKSSINPDEPSWSLGVSQIGTTTSVTEHAMETDQIASQFCLSLLNETPMQDVTGTSGGILHMDANEKKMEELANIENETNRGTMDVNLNDSMESPGAPYQLHVWDLVFNFAKQDIFCGPNWSLGISQHVMSQQEKALETPVKVNENTYQASGLQANVSEAIENTIQEKELTIVEANWLEVIAKFEAKKPGWVLNQERVNHQERLDKFTENMDGLVKGDLKLADLKLFDMVFFPVLEFNHYYLINFELKNSAISVIDNFHESIPLVGLRYNADYYLKDSPYKVKDVFVQYLKQIQHPKIDDIHAAPVQKLHLPWATKTNVADCAAFVMRHMEKFMVVWEQFNCGFSTNGKKKKSQLNLLTKRFMLHLLRSEVNVLRDTILTDARKK</sequence>
<comment type="caution">
    <text evidence="2">The sequence shown here is derived from an EMBL/GenBank/DDBJ whole genome shotgun (WGS) entry which is preliminary data.</text>
</comment>